<proteinExistence type="predicted"/>
<keyword evidence="1" id="KW-0472">Membrane</keyword>
<keyword evidence="1" id="KW-1133">Transmembrane helix</keyword>
<keyword evidence="4" id="KW-1185">Reference proteome</keyword>
<evidence type="ECO:0000256" key="1">
    <source>
        <dbReference type="SAM" id="Phobius"/>
    </source>
</evidence>
<keyword evidence="1" id="KW-0812">Transmembrane</keyword>
<gene>
    <name evidence="3" type="ORF">DFP88_10582</name>
</gene>
<accession>A0A318SSJ7</accession>
<reference evidence="3 4" key="1">
    <citation type="submission" date="2018-06" db="EMBL/GenBank/DDBJ databases">
        <title>Genomic Encyclopedia of Type Strains, Phase III (KMG-III): the genomes of soil and plant-associated and newly described type strains.</title>
        <authorList>
            <person name="Whitman W."/>
        </authorList>
    </citation>
    <scope>NUCLEOTIDE SEQUENCE [LARGE SCALE GENOMIC DNA]</scope>
    <source>
        <strain evidence="3 4">CECT 9025</strain>
    </source>
</reference>
<name>A0A318SSJ7_9RHOB</name>
<evidence type="ECO:0000256" key="2">
    <source>
        <dbReference type="SAM" id="SignalP"/>
    </source>
</evidence>
<organism evidence="3 4">
    <name type="scientific">Pseudoroseicyclus aestuarii</name>
    <dbReference type="NCBI Taxonomy" id="1795041"/>
    <lineage>
        <taxon>Bacteria</taxon>
        <taxon>Pseudomonadati</taxon>
        <taxon>Pseudomonadota</taxon>
        <taxon>Alphaproteobacteria</taxon>
        <taxon>Rhodobacterales</taxon>
        <taxon>Paracoccaceae</taxon>
        <taxon>Pseudoroseicyclus</taxon>
    </lineage>
</organism>
<evidence type="ECO:0000313" key="4">
    <source>
        <dbReference type="Proteomes" id="UP000248311"/>
    </source>
</evidence>
<sequence>MSLTKFAAASALALGLAAGPASAATLGFIWDKTPYSAVASFSLEDDFDLYLDSYQSASASERSGYYLRRTDEVAHYGDTDACTAAGDNFVDGCYFLSASTADNTLLLSGLAAGDYELGFYESARPASGTVTFSTVSLAAVPLPAGGALLLGALGALGLRRRRRA</sequence>
<dbReference type="Proteomes" id="UP000248311">
    <property type="component" value="Unassembled WGS sequence"/>
</dbReference>
<dbReference type="AlphaFoldDB" id="A0A318SSJ7"/>
<feature type="signal peptide" evidence="2">
    <location>
        <begin position="1"/>
        <end position="23"/>
    </location>
</feature>
<comment type="caution">
    <text evidence="3">The sequence shown here is derived from an EMBL/GenBank/DDBJ whole genome shotgun (WGS) entry which is preliminary data.</text>
</comment>
<feature type="chain" id="PRO_5016256287" evidence="2">
    <location>
        <begin position="24"/>
        <end position="164"/>
    </location>
</feature>
<dbReference type="EMBL" id="QJTE01000005">
    <property type="protein sequence ID" value="PYE82242.1"/>
    <property type="molecule type" value="Genomic_DNA"/>
</dbReference>
<keyword evidence="2" id="KW-0732">Signal</keyword>
<protein>
    <submittedName>
        <fullName evidence="3">Putative secreted protein</fullName>
    </submittedName>
</protein>
<dbReference type="RefSeq" id="WP_110815334.1">
    <property type="nucleotide sequence ID" value="NZ_QJTE01000005.1"/>
</dbReference>
<feature type="transmembrane region" description="Helical" evidence="1">
    <location>
        <begin position="135"/>
        <end position="158"/>
    </location>
</feature>
<evidence type="ECO:0000313" key="3">
    <source>
        <dbReference type="EMBL" id="PYE82242.1"/>
    </source>
</evidence>